<dbReference type="EMBL" id="VCKZ01000679">
    <property type="protein sequence ID" value="TMR23616.1"/>
    <property type="molecule type" value="Genomic_DNA"/>
</dbReference>
<evidence type="ECO:0000313" key="4">
    <source>
        <dbReference type="Proteomes" id="UP000305238"/>
    </source>
</evidence>
<proteinExistence type="predicted"/>
<organism evidence="3 4">
    <name type="scientific">Actinomadura geliboluensis</name>
    <dbReference type="NCBI Taxonomy" id="882440"/>
    <lineage>
        <taxon>Bacteria</taxon>
        <taxon>Bacillati</taxon>
        <taxon>Actinomycetota</taxon>
        <taxon>Actinomycetes</taxon>
        <taxon>Streptosporangiales</taxon>
        <taxon>Thermomonosporaceae</taxon>
        <taxon>Actinomadura</taxon>
    </lineage>
</organism>
<name>A0A5S4FS94_9ACTN</name>
<accession>A0A5S4FS94</accession>
<keyword evidence="1" id="KW-1133">Transmembrane helix</keyword>
<reference evidence="3 4" key="1">
    <citation type="submission" date="2019-05" db="EMBL/GenBank/DDBJ databases">
        <title>Draft genome sequence of Actinomadura geliboluensis A8036.</title>
        <authorList>
            <person name="Saricaoglu S."/>
            <person name="Isik K."/>
        </authorList>
    </citation>
    <scope>NUCLEOTIDE SEQUENCE [LARGE SCALE GENOMIC DNA]</scope>
    <source>
        <strain evidence="3 4">A8036</strain>
    </source>
</reference>
<dbReference type="Pfam" id="PF10756">
    <property type="entry name" value="bPH_6"/>
    <property type="match status" value="1"/>
</dbReference>
<dbReference type="Proteomes" id="UP000305238">
    <property type="component" value="Unassembled WGS sequence"/>
</dbReference>
<keyword evidence="1" id="KW-0472">Membrane</keyword>
<gene>
    <name evidence="3" type="ORF">ETD96_43410</name>
</gene>
<evidence type="ECO:0000256" key="1">
    <source>
        <dbReference type="SAM" id="Phobius"/>
    </source>
</evidence>
<comment type="caution">
    <text evidence="3">The sequence shown here is derived from an EMBL/GenBank/DDBJ whole genome shotgun (WGS) entry which is preliminary data.</text>
</comment>
<feature type="transmembrane region" description="Helical" evidence="1">
    <location>
        <begin position="43"/>
        <end position="62"/>
    </location>
</feature>
<evidence type="ECO:0000313" key="3">
    <source>
        <dbReference type="EMBL" id="TMR23616.1"/>
    </source>
</evidence>
<dbReference type="RefSeq" id="WP_138642294.1">
    <property type="nucleotide sequence ID" value="NZ_VCKZ01000679.1"/>
</dbReference>
<sequence>MPTTTNSSVLRSSGRRPFIALTTFLNLCVWVAVSITAQRWDRLDAPSVILLLLSSLLLLKFVRAKTRLNNDGLTIPRTFGVRTVPWDIIERIDVHRGPWGRHVTLSSREGRSIKLPAPGDWWPLQDSNFDQNLAIIREQWSRNH</sequence>
<dbReference type="OrthoDB" id="4178112at2"/>
<keyword evidence="1" id="KW-0812">Transmembrane</keyword>
<keyword evidence="4" id="KW-1185">Reference proteome</keyword>
<evidence type="ECO:0000259" key="2">
    <source>
        <dbReference type="Pfam" id="PF10756"/>
    </source>
</evidence>
<feature type="transmembrane region" description="Helical" evidence="1">
    <location>
        <begin position="18"/>
        <end position="37"/>
    </location>
</feature>
<feature type="domain" description="Low molecular weight protein antigen 6 PH" evidence="2">
    <location>
        <begin position="63"/>
        <end position="117"/>
    </location>
</feature>
<dbReference type="AlphaFoldDB" id="A0A5S4FS94"/>
<dbReference type="InterPro" id="IPR019692">
    <property type="entry name" value="CFP-6_PH"/>
</dbReference>
<protein>
    <submittedName>
        <fullName evidence="3">PH domain-containing protein</fullName>
    </submittedName>
</protein>